<dbReference type="PANTHER" id="PTHR22763">
    <property type="entry name" value="RING ZINC FINGER PROTEIN"/>
    <property type="match status" value="1"/>
</dbReference>
<evidence type="ECO:0000256" key="12">
    <source>
        <dbReference type="ARBA" id="ARBA00022833"/>
    </source>
</evidence>
<proteinExistence type="inferred from homology"/>
<comment type="catalytic activity">
    <reaction evidence="1">
        <text>S-ubiquitinyl-[E2 ubiquitin-conjugating enzyme]-L-cysteine + [acceptor protein]-L-lysine = [E2 ubiquitin-conjugating enzyme]-L-cysteine + N(6)-ubiquitinyl-[acceptor protein]-L-lysine.</text>
        <dbReference type="EC" id="2.3.2.27"/>
    </reaction>
</comment>
<feature type="compositionally biased region" description="Polar residues" evidence="16">
    <location>
        <begin position="514"/>
        <end position="530"/>
    </location>
</feature>
<feature type="transmembrane region" description="Helical" evidence="17">
    <location>
        <begin position="43"/>
        <end position="60"/>
    </location>
</feature>
<evidence type="ECO:0000256" key="9">
    <source>
        <dbReference type="ARBA" id="ARBA00022771"/>
    </source>
</evidence>
<keyword evidence="7 17" id="KW-0812">Transmembrane</keyword>
<feature type="transmembrane region" description="Helical" evidence="17">
    <location>
        <begin position="131"/>
        <end position="155"/>
    </location>
</feature>
<keyword evidence="10" id="KW-0833">Ubl conjugation pathway</keyword>
<evidence type="ECO:0000256" key="2">
    <source>
        <dbReference type="ARBA" id="ARBA00004477"/>
    </source>
</evidence>
<dbReference type="GO" id="GO:0016567">
    <property type="term" value="P:protein ubiquitination"/>
    <property type="evidence" value="ECO:0007669"/>
    <property type="project" value="UniProtKB-UniPathway"/>
</dbReference>
<dbReference type="Pfam" id="PF13639">
    <property type="entry name" value="zf-RING_2"/>
    <property type="match status" value="1"/>
</dbReference>
<dbReference type="AlphaFoldDB" id="A0A6M2DYQ9"/>
<dbReference type="InterPro" id="IPR057992">
    <property type="entry name" value="TPR_SYVN1_N"/>
</dbReference>
<feature type="transmembrane region" description="Helical" evidence="17">
    <location>
        <begin position="209"/>
        <end position="237"/>
    </location>
</feature>
<evidence type="ECO:0000256" key="5">
    <source>
        <dbReference type="ARBA" id="ARBA00012483"/>
    </source>
</evidence>
<dbReference type="GO" id="GO:0043161">
    <property type="term" value="P:proteasome-mediated ubiquitin-dependent protein catabolic process"/>
    <property type="evidence" value="ECO:0007669"/>
    <property type="project" value="TreeGrafter"/>
</dbReference>
<evidence type="ECO:0000256" key="10">
    <source>
        <dbReference type="ARBA" id="ARBA00022786"/>
    </source>
</evidence>
<dbReference type="EMBL" id="GIIL01007114">
    <property type="protein sequence ID" value="NOV50840.1"/>
    <property type="molecule type" value="Transcribed_RNA"/>
</dbReference>
<sequence length="561" mass="63366">MRALGVSIISLTLTAAVISNAYYQKKQFYPSVVYITKTNASMAVIYVQAFILVMLMGKLMRKVFFGQLRAAEFEHLMERSWYAVTETCLAFTVFRDDFNPKFVALFTVLLFLKSFHWLAEDRVDYMERSPIISLLFHVRVLGLLTLLGVMDIYFLSSAYYSTVTKGASVQLVFGFEYAILLTMVANTGIKYCLHAADLRSEVPWDGKAVLLLYTELIVGFIRVLLYLAFVAIMVRIYTLPLFAFRPMYYTMRNFKKAFNDVVLSRRAIRNMNTLYPDATSQELSDADNVCIICREEMNNNAKKLPCNHIFHTACLRSWFQRQQTCPTCRLDILRPPASSTSQTIPNARQGENVNPPINEPQPQPQQNRNQTDATAAAMPNAFTAPFNLPTGFPNLPGFPNLAGFPNLPGINNLQGNTSGNIPNLSNFSMPPLGSVFTSPPPPPKDLATLTDDELRAMEGHERSHVEARIKYIREIQLMLDTSVALMQNYHTIIARLPPYVPESSNKTTDDQNQETDPSTSQVNEPSTSRAASIGDTLENTIQSGPNDEIRRRRLRHFENTQ</sequence>
<dbReference type="InterPro" id="IPR001841">
    <property type="entry name" value="Znf_RING"/>
</dbReference>
<keyword evidence="14 17" id="KW-0472">Membrane</keyword>
<evidence type="ECO:0000256" key="16">
    <source>
        <dbReference type="SAM" id="MobiDB-lite"/>
    </source>
</evidence>
<keyword evidence="11" id="KW-0256">Endoplasmic reticulum</keyword>
<protein>
    <recommendedName>
        <fullName evidence="5">RING-type E3 ubiquitin transferase</fullName>
        <ecNumber evidence="5">2.3.2.27</ecNumber>
    </recommendedName>
</protein>
<dbReference type="GO" id="GO:0061630">
    <property type="term" value="F:ubiquitin protein ligase activity"/>
    <property type="evidence" value="ECO:0007669"/>
    <property type="project" value="UniProtKB-EC"/>
</dbReference>
<feature type="domain" description="RING-type" evidence="18">
    <location>
        <begin position="290"/>
        <end position="329"/>
    </location>
</feature>
<dbReference type="Gene3D" id="3.30.40.10">
    <property type="entry name" value="Zinc/RING finger domain, C3HC4 (zinc finger)"/>
    <property type="match status" value="1"/>
</dbReference>
<evidence type="ECO:0000256" key="4">
    <source>
        <dbReference type="ARBA" id="ARBA00010089"/>
    </source>
</evidence>
<accession>A0A6M2DYQ9</accession>
<evidence type="ECO:0000256" key="14">
    <source>
        <dbReference type="ARBA" id="ARBA00023136"/>
    </source>
</evidence>
<feature type="transmembrane region" description="Helical" evidence="17">
    <location>
        <begin position="102"/>
        <end position="119"/>
    </location>
</feature>
<dbReference type="FunFam" id="3.30.40.10:FF:000088">
    <property type="entry name" value="E3 ubiquitin-protein ligase synoviolin"/>
    <property type="match status" value="1"/>
</dbReference>
<evidence type="ECO:0000256" key="7">
    <source>
        <dbReference type="ARBA" id="ARBA00022692"/>
    </source>
</evidence>
<feature type="region of interest" description="Disordered" evidence="16">
    <location>
        <begin position="499"/>
        <end position="561"/>
    </location>
</feature>
<keyword evidence="9 15" id="KW-0863">Zinc-finger</keyword>
<feature type="transmembrane region" description="Helical" evidence="17">
    <location>
        <begin position="167"/>
        <end position="189"/>
    </location>
</feature>
<dbReference type="Pfam" id="PF25563">
    <property type="entry name" value="TPR_SYVN1_N"/>
    <property type="match status" value="1"/>
</dbReference>
<comment type="pathway">
    <text evidence="3">Protein modification; protein ubiquitination.</text>
</comment>
<evidence type="ECO:0000256" key="11">
    <source>
        <dbReference type="ARBA" id="ARBA00022824"/>
    </source>
</evidence>
<comment type="subcellular location">
    <subcellularLocation>
        <location evidence="2">Endoplasmic reticulum membrane</location>
        <topology evidence="2">Multi-pass membrane protein</topology>
    </subcellularLocation>
</comment>
<feature type="region of interest" description="Disordered" evidence="16">
    <location>
        <begin position="336"/>
        <end position="372"/>
    </location>
</feature>
<feature type="compositionally biased region" description="Polar residues" evidence="16">
    <location>
        <begin position="337"/>
        <end position="351"/>
    </location>
</feature>
<evidence type="ECO:0000256" key="8">
    <source>
        <dbReference type="ARBA" id="ARBA00022723"/>
    </source>
</evidence>
<dbReference type="PANTHER" id="PTHR22763:SF184">
    <property type="entry name" value="E3 UBIQUITIN-PROTEIN LIGASE SYNOVIOLIN"/>
    <property type="match status" value="1"/>
</dbReference>
<dbReference type="GO" id="GO:0005789">
    <property type="term" value="C:endoplasmic reticulum membrane"/>
    <property type="evidence" value="ECO:0007669"/>
    <property type="project" value="UniProtKB-SubCell"/>
</dbReference>
<evidence type="ECO:0000256" key="15">
    <source>
        <dbReference type="PROSITE-ProRule" id="PRU00175"/>
    </source>
</evidence>
<keyword evidence="8" id="KW-0479">Metal-binding</keyword>
<keyword evidence="12" id="KW-0862">Zinc</keyword>
<evidence type="ECO:0000256" key="6">
    <source>
        <dbReference type="ARBA" id="ARBA00022679"/>
    </source>
</evidence>
<reference evidence="19" key="1">
    <citation type="submission" date="2020-03" db="EMBL/GenBank/DDBJ databases">
        <title>Transcriptomic Profiling of the Digestive Tract of the Rat Flea, Xenopsylla cheopis, Following Blood Feeding and Infection with Yersinia pestis.</title>
        <authorList>
            <person name="Bland D.M."/>
            <person name="Martens C.A."/>
            <person name="Virtaneva K."/>
            <person name="Kanakabandi K."/>
            <person name="Long D."/>
            <person name="Rosenke R."/>
            <person name="Saturday G.A."/>
            <person name="Hoyt F.H."/>
            <person name="Bruno D.P."/>
            <person name="Ribeiro J.M.C."/>
            <person name="Hinnebusch J."/>
        </authorList>
    </citation>
    <scope>NUCLEOTIDE SEQUENCE</scope>
</reference>
<evidence type="ECO:0000256" key="17">
    <source>
        <dbReference type="SAM" id="Phobius"/>
    </source>
</evidence>
<organism evidence="19">
    <name type="scientific">Xenopsylla cheopis</name>
    <name type="common">Oriental rat flea</name>
    <name type="synonym">Pulex cheopis</name>
    <dbReference type="NCBI Taxonomy" id="163159"/>
    <lineage>
        <taxon>Eukaryota</taxon>
        <taxon>Metazoa</taxon>
        <taxon>Ecdysozoa</taxon>
        <taxon>Arthropoda</taxon>
        <taxon>Hexapoda</taxon>
        <taxon>Insecta</taxon>
        <taxon>Pterygota</taxon>
        <taxon>Neoptera</taxon>
        <taxon>Endopterygota</taxon>
        <taxon>Siphonaptera</taxon>
        <taxon>Pulicidae</taxon>
        <taxon>Xenopsyllinae</taxon>
        <taxon>Xenopsylla</taxon>
    </lineage>
</organism>
<dbReference type="CDD" id="cd16479">
    <property type="entry name" value="RING-H2_synoviolin"/>
    <property type="match status" value="1"/>
</dbReference>
<evidence type="ECO:0000256" key="1">
    <source>
        <dbReference type="ARBA" id="ARBA00000900"/>
    </source>
</evidence>
<dbReference type="InterPro" id="IPR013083">
    <property type="entry name" value="Znf_RING/FYVE/PHD"/>
</dbReference>
<dbReference type="PROSITE" id="PS50089">
    <property type="entry name" value="ZF_RING_2"/>
    <property type="match status" value="1"/>
</dbReference>
<dbReference type="UniPathway" id="UPA00143"/>
<comment type="similarity">
    <text evidence="4">Belongs to the HRD1 family.</text>
</comment>
<dbReference type="InterPro" id="IPR058051">
    <property type="entry name" value="Znf_RING_synoviolin"/>
</dbReference>
<dbReference type="SUPFAM" id="SSF57850">
    <property type="entry name" value="RING/U-box"/>
    <property type="match status" value="1"/>
</dbReference>
<dbReference type="GO" id="GO:0036503">
    <property type="term" value="P:ERAD pathway"/>
    <property type="evidence" value="ECO:0007669"/>
    <property type="project" value="TreeGrafter"/>
</dbReference>
<evidence type="ECO:0000259" key="18">
    <source>
        <dbReference type="PROSITE" id="PS50089"/>
    </source>
</evidence>
<dbReference type="EC" id="2.3.2.27" evidence="5"/>
<dbReference type="SMART" id="SM00184">
    <property type="entry name" value="RING"/>
    <property type="match status" value="1"/>
</dbReference>
<dbReference type="GO" id="GO:0008270">
    <property type="term" value="F:zinc ion binding"/>
    <property type="evidence" value="ECO:0007669"/>
    <property type="project" value="UniProtKB-KW"/>
</dbReference>
<name>A0A6M2DYQ9_XENCH</name>
<evidence type="ECO:0000313" key="19">
    <source>
        <dbReference type="EMBL" id="NOV50840.1"/>
    </source>
</evidence>
<keyword evidence="13 17" id="KW-1133">Transmembrane helix</keyword>
<dbReference type="InterPro" id="IPR050731">
    <property type="entry name" value="HRD1_E3_ubiq-ligases"/>
</dbReference>
<evidence type="ECO:0000256" key="13">
    <source>
        <dbReference type="ARBA" id="ARBA00022989"/>
    </source>
</evidence>
<keyword evidence="6" id="KW-0808">Transferase</keyword>
<evidence type="ECO:0000256" key="3">
    <source>
        <dbReference type="ARBA" id="ARBA00004906"/>
    </source>
</evidence>